<dbReference type="InterPro" id="IPR023614">
    <property type="entry name" value="Porin_dom_sf"/>
</dbReference>
<evidence type="ECO:0000256" key="9">
    <source>
        <dbReference type="ARBA" id="ARBA00023136"/>
    </source>
</evidence>
<evidence type="ECO:0000256" key="5">
    <source>
        <dbReference type="ARBA" id="ARBA00022692"/>
    </source>
</evidence>
<sequence length="395" mass="41013">MKLSKAIFLATGGLVSASACAQSSVTLYGLVDAGISYVNNVASQPGAIGARKIQETSGVGAPSRWGLRGVEDLGGGNSAIFTLENGFSVANGTQLQGSRLFGRQAFVGLANDSLGTATFGRQYDSVVDFVGPFVSSRQWATQYGAHVGDIDNLYTTFRINNSVKYTSPTYRGLAIGGLYAFSNQAASSPGTGFSNNSAWSVGTSYAVGALTLGAGHLHLSNPSAGSTGGTNTAGAIVGDYSSATDIFYTRPVSTQDVTGAGVAYQWDAATLGFVYTLAKLRYVDHSDFSLANYEINARYQISPTFLAGIAFIYSDGKVGGASSIPKITDGTHPRWAQINAGAGYLLSKRTTTYVAAVYQKALGDALTAAIDNVGGPTGSNSRYQLAVTAGLRVRF</sequence>
<dbReference type="RefSeq" id="WP_149674219.1">
    <property type="nucleotide sequence ID" value="NZ_VTUZ01000032.1"/>
</dbReference>
<evidence type="ECO:0000256" key="11">
    <source>
        <dbReference type="SAM" id="SignalP"/>
    </source>
</evidence>
<keyword evidence="3" id="KW-0813">Transport</keyword>
<evidence type="ECO:0000259" key="12">
    <source>
        <dbReference type="Pfam" id="PF13609"/>
    </source>
</evidence>
<dbReference type="PROSITE" id="PS51257">
    <property type="entry name" value="PROKAR_LIPOPROTEIN"/>
    <property type="match status" value="1"/>
</dbReference>
<dbReference type="InterPro" id="IPR050298">
    <property type="entry name" value="Gram-neg_bact_OMP"/>
</dbReference>
<protein>
    <submittedName>
        <fullName evidence="13">Porin</fullName>
    </submittedName>
</protein>
<evidence type="ECO:0000256" key="7">
    <source>
        <dbReference type="ARBA" id="ARBA00023065"/>
    </source>
</evidence>
<dbReference type="Pfam" id="PF13609">
    <property type="entry name" value="Porin_4"/>
    <property type="match status" value="1"/>
</dbReference>
<evidence type="ECO:0000256" key="6">
    <source>
        <dbReference type="ARBA" id="ARBA00022729"/>
    </source>
</evidence>
<keyword evidence="6 11" id="KW-0732">Signal</keyword>
<evidence type="ECO:0000313" key="14">
    <source>
        <dbReference type="Proteomes" id="UP000325273"/>
    </source>
</evidence>
<evidence type="ECO:0000256" key="1">
    <source>
        <dbReference type="ARBA" id="ARBA00004571"/>
    </source>
</evidence>
<dbReference type="Gene3D" id="2.40.160.10">
    <property type="entry name" value="Porin"/>
    <property type="match status" value="1"/>
</dbReference>
<dbReference type="GO" id="GO:0009279">
    <property type="term" value="C:cell outer membrane"/>
    <property type="evidence" value="ECO:0007669"/>
    <property type="project" value="UniProtKB-SubCell"/>
</dbReference>
<gene>
    <name evidence="13" type="ORF">FVF58_34580</name>
</gene>
<reference evidence="13 14" key="1">
    <citation type="submission" date="2019-08" db="EMBL/GenBank/DDBJ databases">
        <title>Paraburkholderia sp. DCY113.</title>
        <authorList>
            <person name="Kang J."/>
        </authorList>
    </citation>
    <scope>NUCLEOTIDE SEQUENCE [LARGE SCALE GENOMIC DNA]</scope>
    <source>
        <strain evidence="13 14">DCY113</strain>
    </source>
</reference>
<comment type="subunit">
    <text evidence="2">Homotrimer.</text>
</comment>
<dbReference type="GO" id="GO:0015288">
    <property type="term" value="F:porin activity"/>
    <property type="evidence" value="ECO:0007669"/>
    <property type="project" value="UniProtKB-KW"/>
</dbReference>
<dbReference type="GO" id="GO:0034220">
    <property type="term" value="P:monoatomic ion transmembrane transport"/>
    <property type="evidence" value="ECO:0007669"/>
    <property type="project" value="InterPro"/>
</dbReference>
<keyword evidence="7" id="KW-0406">Ion transport</keyword>
<comment type="subcellular location">
    <subcellularLocation>
        <location evidence="1">Cell outer membrane</location>
        <topology evidence="1">Multi-pass membrane protein</topology>
    </subcellularLocation>
</comment>
<evidence type="ECO:0000256" key="3">
    <source>
        <dbReference type="ARBA" id="ARBA00022448"/>
    </source>
</evidence>
<proteinExistence type="predicted"/>
<dbReference type="InterPro" id="IPR033900">
    <property type="entry name" value="Gram_neg_porin_domain"/>
</dbReference>
<feature type="chain" id="PRO_5022737489" evidence="11">
    <location>
        <begin position="22"/>
        <end position="395"/>
    </location>
</feature>
<dbReference type="CDD" id="cd00342">
    <property type="entry name" value="gram_neg_porins"/>
    <property type="match status" value="1"/>
</dbReference>
<dbReference type="InterPro" id="IPR002299">
    <property type="entry name" value="Porin_Neis"/>
</dbReference>
<accession>A0A5B0GLY1</accession>
<dbReference type="PANTHER" id="PTHR34501">
    <property type="entry name" value="PROTEIN YDDL-RELATED"/>
    <property type="match status" value="1"/>
</dbReference>
<dbReference type="EMBL" id="VTUZ01000032">
    <property type="protein sequence ID" value="KAA1003815.1"/>
    <property type="molecule type" value="Genomic_DNA"/>
</dbReference>
<dbReference type="PANTHER" id="PTHR34501:SF9">
    <property type="entry name" value="MAJOR OUTER MEMBRANE PROTEIN P.IA"/>
    <property type="match status" value="1"/>
</dbReference>
<evidence type="ECO:0000256" key="8">
    <source>
        <dbReference type="ARBA" id="ARBA00023114"/>
    </source>
</evidence>
<keyword evidence="9" id="KW-0472">Membrane</keyword>
<evidence type="ECO:0000256" key="2">
    <source>
        <dbReference type="ARBA" id="ARBA00011233"/>
    </source>
</evidence>
<keyword evidence="4" id="KW-1134">Transmembrane beta strand</keyword>
<keyword evidence="8" id="KW-0626">Porin</keyword>
<dbReference type="InterPro" id="IPR001702">
    <property type="entry name" value="Porin_Gram-ve"/>
</dbReference>
<evidence type="ECO:0000313" key="13">
    <source>
        <dbReference type="EMBL" id="KAA1003815.1"/>
    </source>
</evidence>
<feature type="domain" description="Porin" evidence="12">
    <location>
        <begin position="14"/>
        <end position="360"/>
    </location>
</feature>
<dbReference type="PRINTS" id="PR00184">
    <property type="entry name" value="NEISSPPORIN"/>
</dbReference>
<feature type="signal peptide" evidence="11">
    <location>
        <begin position="1"/>
        <end position="21"/>
    </location>
</feature>
<comment type="caution">
    <text evidence="13">The sequence shown here is derived from an EMBL/GenBank/DDBJ whole genome shotgun (WGS) entry which is preliminary data.</text>
</comment>
<dbReference type="AlphaFoldDB" id="A0A5B0GLY1"/>
<keyword evidence="14" id="KW-1185">Reference proteome</keyword>
<dbReference type="SUPFAM" id="SSF56935">
    <property type="entry name" value="Porins"/>
    <property type="match status" value="1"/>
</dbReference>
<organism evidence="13 14">
    <name type="scientific">Paraburkholderia panacisoli</name>
    <dbReference type="NCBI Taxonomy" id="2603818"/>
    <lineage>
        <taxon>Bacteria</taxon>
        <taxon>Pseudomonadati</taxon>
        <taxon>Pseudomonadota</taxon>
        <taxon>Betaproteobacteria</taxon>
        <taxon>Burkholderiales</taxon>
        <taxon>Burkholderiaceae</taxon>
        <taxon>Paraburkholderia</taxon>
    </lineage>
</organism>
<dbReference type="PRINTS" id="PR00182">
    <property type="entry name" value="ECOLNEIPORIN"/>
</dbReference>
<dbReference type="Proteomes" id="UP000325273">
    <property type="component" value="Unassembled WGS sequence"/>
</dbReference>
<dbReference type="GO" id="GO:0046930">
    <property type="term" value="C:pore complex"/>
    <property type="evidence" value="ECO:0007669"/>
    <property type="project" value="UniProtKB-KW"/>
</dbReference>
<keyword evidence="10" id="KW-0998">Cell outer membrane</keyword>
<keyword evidence="5" id="KW-0812">Transmembrane</keyword>
<name>A0A5B0GLY1_9BURK</name>
<evidence type="ECO:0000256" key="10">
    <source>
        <dbReference type="ARBA" id="ARBA00023237"/>
    </source>
</evidence>
<evidence type="ECO:0000256" key="4">
    <source>
        <dbReference type="ARBA" id="ARBA00022452"/>
    </source>
</evidence>